<keyword evidence="3" id="KW-0268">Exocytosis</keyword>
<dbReference type="EMBL" id="OD569821">
    <property type="protein sequence ID" value="CAD7448307.1"/>
    <property type="molecule type" value="Genomic_DNA"/>
</dbReference>
<reference evidence="4" key="1">
    <citation type="submission" date="2020-11" db="EMBL/GenBank/DDBJ databases">
        <authorList>
            <person name="Tran Van P."/>
        </authorList>
    </citation>
    <scope>NUCLEOTIDE SEQUENCE</scope>
</reference>
<evidence type="ECO:0000256" key="3">
    <source>
        <dbReference type="ARBA" id="ARBA00022483"/>
    </source>
</evidence>
<name>A0A7R9F7Y4_9NEOP</name>
<evidence type="ECO:0000256" key="1">
    <source>
        <dbReference type="ARBA" id="ARBA00009447"/>
    </source>
</evidence>
<dbReference type="GO" id="GO:0051601">
    <property type="term" value="P:exocyst localization"/>
    <property type="evidence" value="ECO:0007669"/>
    <property type="project" value="TreeGrafter"/>
</dbReference>
<protein>
    <submittedName>
        <fullName evidence="4">Uncharacterized protein</fullName>
    </submittedName>
</protein>
<dbReference type="Pfam" id="PF06046">
    <property type="entry name" value="Sec6"/>
    <property type="match status" value="1"/>
</dbReference>
<evidence type="ECO:0000313" key="4">
    <source>
        <dbReference type="EMBL" id="CAD7448307.1"/>
    </source>
</evidence>
<dbReference type="Gene3D" id="1.10.357.70">
    <property type="entry name" value="Exocyst complex component Sec6, C-terminal domain"/>
    <property type="match status" value="1"/>
</dbReference>
<dbReference type="PANTHER" id="PTHR21292:SF1">
    <property type="entry name" value="EXOCYST COMPLEX COMPONENT 3"/>
    <property type="match status" value="1"/>
</dbReference>
<dbReference type="AlphaFoldDB" id="A0A7R9F7Y4"/>
<organism evidence="4">
    <name type="scientific">Timema bartmani</name>
    <dbReference type="NCBI Taxonomy" id="61472"/>
    <lineage>
        <taxon>Eukaryota</taxon>
        <taxon>Metazoa</taxon>
        <taxon>Ecdysozoa</taxon>
        <taxon>Arthropoda</taxon>
        <taxon>Hexapoda</taxon>
        <taxon>Insecta</taxon>
        <taxon>Pterygota</taxon>
        <taxon>Neoptera</taxon>
        <taxon>Polyneoptera</taxon>
        <taxon>Phasmatodea</taxon>
        <taxon>Timematodea</taxon>
        <taxon>Timematoidea</taxon>
        <taxon>Timematidae</taxon>
        <taxon>Timema</taxon>
    </lineage>
</organism>
<sequence>MLRKRISFKTYEERKEAALKILKESAQIKAFFTRIAPKVAKFDSPFEIINALAEVLKCEDAEMLSLDLHNLIDKYPDVTQDHLTQLIALRGDLSKSEVRDMVSYVVQSEQTKNRPPAPKSIFSQL</sequence>
<accession>A0A7R9F7Y4</accession>
<dbReference type="PANTHER" id="PTHR21292">
    <property type="entry name" value="EXOCYST COMPLEX COMPONENT SEC6-RELATED"/>
    <property type="match status" value="1"/>
</dbReference>
<comment type="similarity">
    <text evidence="1">Belongs to the SEC6 family.</text>
</comment>
<dbReference type="GO" id="GO:0006887">
    <property type="term" value="P:exocytosis"/>
    <property type="evidence" value="ECO:0007669"/>
    <property type="project" value="UniProtKB-KW"/>
</dbReference>
<keyword evidence="2" id="KW-0813">Transport</keyword>
<dbReference type="InterPro" id="IPR042532">
    <property type="entry name" value="EXOC3/Sec6_C"/>
</dbReference>
<gene>
    <name evidence="4" type="ORF">TBIB3V08_LOCUS10594</name>
</gene>
<proteinExistence type="inferred from homology"/>
<dbReference type="GO" id="GO:0000149">
    <property type="term" value="F:SNARE binding"/>
    <property type="evidence" value="ECO:0007669"/>
    <property type="project" value="TreeGrafter"/>
</dbReference>
<dbReference type="GO" id="GO:0000145">
    <property type="term" value="C:exocyst"/>
    <property type="evidence" value="ECO:0007669"/>
    <property type="project" value="InterPro"/>
</dbReference>
<dbReference type="InterPro" id="IPR010326">
    <property type="entry name" value="EXOC3/Sec6"/>
</dbReference>
<evidence type="ECO:0000256" key="2">
    <source>
        <dbReference type="ARBA" id="ARBA00022448"/>
    </source>
</evidence>